<feature type="domain" description="Aminoglycoside phosphotransferase" evidence="2">
    <location>
        <begin position="122"/>
        <end position="181"/>
    </location>
</feature>
<feature type="region of interest" description="Disordered" evidence="1">
    <location>
        <begin position="1"/>
        <end position="27"/>
    </location>
</feature>
<accession>A0A543DB20</accession>
<keyword evidence="4" id="KW-1185">Reference proteome</keyword>
<evidence type="ECO:0000256" key="1">
    <source>
        <dbReference type="SAM" id="MobiDB-lite"/>
    </source>
</evidence>
<dbReference type="InterPro" id="IPR011009">
    <property type="entry name" value="Kinase-like_dom_sf"/>
</dbReference>
<comment type="caution">
    <text evidence="3">The sequence shown here is derived from an EMBL/GenBank/DDBJ whole genome shotgun (WGS) entry which is preliminary data.</text>
</comment>
<name>A0A543DB20_9PSEU</name>
<dbReference type="InterPro" id="IPR002575">
    <property type="entry name" value="Aminoglycoside_PTrfase"/>
</dbReference>
<dbReference type="AlphaFoldDB" id="A0A543DB20"/>
<evidence type="ECO:0000313" key="4">
    <source>
        <dbReference type="Proteomes" id="UP000315677"/>
    </source>
</evidence>
<gene>
    <name evidence="3" type="ORF">FB558_6758</name>
</gene>
<protein>
    <submittedName>
        <fullName evidence="3">Phosphotransferase family enzyme</fullName>
    </submittedName>
</protein>
<dbReference type="SUPFAM" id="SSF56112">
    <property type="entry name" value="Protein kinase-like (PK-like)"/>
    <property type="match status" value="1"/>
</dbReference>
<dbReference type="Pfam" id="PF01636">
    <property type="entry name" value="APH"/>
    <property type="match status" value="1"/>
</dbReference>
<organism evidence="3 4">
    <name type="scientific">Pseudonocardia kunmingensis</name>
    <dbReference type="NCBI Taxonomy" id="630975"/>
    <lineage>
        <taxon>Bacteria</taxon>
        <taxon>Bacillati</taxon>
        <taxon>Actinomycetota</taxon>
        <taxon>Actinomycetes</taxon>
        <taxon>Pseudonocardiales</taxon>
        <taxon>Pseudonocardiaceae</taxon>
        <taxon>Pseudonocardia</taxon>
    </lineage>
</organism>
<reference evidence="3 4" key="1">
    <citation type="submission" date="2019-06" db="EMBL/GenBank/DDBJ databases">
        <title>Sequencing the genomes of 1000 actinobacteria strains.</title>
        <authorList>
            <person name="Klenk H.-P."/>
        </authorList>
    </citation>
    <scope>NUCLEOTIDE SEQUENCE [LARGE SCALE GENOMIC DNA]</scope>
    <source>
        <strain evidence="3 4">DSM 45301</strain>
    </source>
</reference>
<dbReference type="EMBL" id="VFPA01000004">
    <property type="protein sequence ID" value="TQM06498.1"/>
    <property type="molecule type" value="Genomic_DNA"/>
</dbReference>
<dbReference type="Gene3D" id="3.90.1200.10">
    <property type="match status" value="1"/>
</dbReference>
<evidence type="ECO:0000313" key="3">
    <source>
        <dbReference type="EMBL" id="TQM06498.1"/>
    </source>
</evidence>
<keyword evidence="3" id="KW-0808">Transferase</keyword>
<dbReference type="Proteomes" id="UP000315677">
    <property type="component" value="Unassembled WGS sequence"/>
</dbReference>
<sequence>MDDQDQDAPLTGGRMTPGVVRRRDTVRRPLGPWSPAVHELLRHVEATGFDGAPRVIAVEESTEVLTYIDGDVPADPGWQPGMPSRLPAYVLSDDAIIATGELLRRLHDTLDGFRPTETSYRFHPHPPGRDEIVSHGDLGPWNTVYRGGLPVAFIDWDSAQPTEPLIELASAAWSFIPLGPNEPPGGEQRRLRLLVDAYGLDDRPSIITALKDCKLISVQQFRHWNLRPADSASALEYRAAELRWLQTVVGDLSAAL</sequence>
<dbReference type="GO" id="GO:0016740">
    <property type="term" value="F:transferase activity"/>
    <property type="evidence" value="ECO:0007669"/>
    <property type="project" value="UniProtKB-KW"/>
</dbReference>
<proteinExistence type="predicted"/>
<evidence type="ECO:0000259" key="2">
    <source>
        <dbReference type="Pfam" id="PF01636"/>
    </source>
</evidence>